<reference evidence="1" key="1">
    <citation type="submission" date="2021-05" db="EMBL/GenBank/DDBJ databases">
        <authorList>
            <person name="Pan Q."/>
            <person name="Jouanno E."/>
            <person name="Zahm M."/>
            <person name="Klopp C."/>
            <person name="Cabau C."/>
            <person name="Louis A."/>
            <person name="Berthelot C."/>
            <person name="Parey E."/>
            <person name="Roest Crollius H."/>
            <person name="Montfort J."/>
            <person name="Robinson-Rechavi M."/>
            <person name="Bouchez O."/>
            <person name="Lampietro C."/>
            <person name="Lopez Roques C."/>
            <person name="Donnadieu C."/>
            <person name="Postlethwait J."/>
            <person name="Bobe J."/>
            <person name="Dillon D."/>
            <person name="Chandos A."/>
            <person name="von Hippel F."/>
            <person name="Guiguen Y."/>
        </authorList>
    </citation>
    <scope>NUCLEOTIDE SEQUENCE</scope>
    <source>
        <strain evidence="1">YG-Jan2019</strain>
    </source>
</reference>
<protein>
    <submittedName>
        <fullName evidence="1">Uncharacterized protein</fullName>
    </submittedName>
</protein>
<proteinExistence type="predicted"/>
<sequence length="179" mass="18925">MNCQYHVPRTKGHTGKVGHPSPLSSPVRGKGGFSSSERPIRYRRLSVCETRAHGSCISQRSGDLRLSPACPGPGVVHCEHYADVVALSRAVNAKQITYADSASGGPVSQAFSLSDEAPGARPPLRHRLAQADIPSKPPGNAPAASDFHLVNGHSFTNVGGLPDCDPLKFNSLYISPGHK</sequence>
<comment type="caution">
    <text evidence="1">The sequence shown here is derived from an EMBL/GenBank/DDBJ whole genome shotgun (WGS) entry which is preliminary data.</text>
</comment>
<evidence type="ECO:0000313" key="1">
    <source>
        <dbReference type="EMBL" id="KAJ8003667.1"/>
    </source>
</evidence>
<keyword evidence="2" id="KW-1185">Reference proteome</keyword>
<name>A0ACC2GJE0_DALPE</name>
<accession>A0ACC2GJE0</accession>
<evidence type="ECO:0000313" key="2">
    <source>
        <dbReference type="Proteomes" id="UP001157502"/>
    </source>
</evidence>
<gene>
    <name evidence="1" type="ORF">DPEC_G00150710</name>
</gene>
<organism evidence="1 2">
    <name type="scientific">Dallia pectoralis</name>
    <name type="common">Alaska blackfish</name>
    <dbReference type="NCBI Taxonomy" id="75939"/>
    <lineage>
        <taxon>Eukaryota</taxon>
        <taxon>Metazoa</taxon>
        <taxon>Chordata</taxon>
        <taxon>Craniata</taxon>
        <taxon>Vertebrata</taxon>
        <taxon>Euteleostomi</taxon>
        <taxon>Actinopterygii</taxon>
        <taxon>Neopterygii</taxon>
        <taxon>Teleostei</taxon>
        <taxon>Protacanthopterygii</taxon>
        <taxon>Esociformes</taxon>
        <taxon>Umbridae</taxon>
        <taxon>Dallia</taxon>
    </lineage>
</organism>
<dbReference type="Proteomes" id="UP001157502">
    <property type="component" value="Chromosome 12"/>
</dbReference>
<dbReference type="EMBL" id="CM055739">
    <property type="protein sequence ID" value="KAJ8003667.1"/>
    <property type="molecule type" value="Genomic_DNA"/>
</dbReference>